<evidence type="ECO:0000256" key="5">
    <source>
        <dbReference type="ARBA" id="ARBA00022989"/>
    </source>
</evidence>
<feature type="transmembrane region" description="Helical" evidence="7">
    <location>
        <begin position="753"/>
        <end position="773"/>
    </location>
</feature>
<evidence type="ECO:0000313" key="9">
    <source>
        <dbReference type="EMBL" id="RWX45547.1"/>
    </source>
</evidence>
<dbReference type="EMBL" id="MTKO01000076">
    <property type="protein sequence ID" value="RWX45547.1"/>
    <property type="molecule type" value="Genomic_DNA"/>
</dbReference>
<evidence type="ECO:0000256" key="7">
    <source>
        <dbReference type="RuleBase" id="RU363032"/>
    </source>
</evidence>
<dbReference type="PANTHER" id="PTHR30465">
    <property type="entry name" value="INNER MEMBRANE ABC TRANSPORTER"/>
    <property type="match status" value="1"/>
</dbReference>
<sequence>MSMFPAIGGIVLRLFLGVTSLLLLFFFCSVLFSPSLTTNTASSSFSSDQKAREAELAVLEDQSVDPDHIMRVQVSVDYSEGKNAAWYPKEESPILTSFVEKGELPPVAKRVGEEPLVLQGLHGVSNYGGTMYRLNGFPGPRVTPIHLVRFSPQGFPLVPNVAKSWSISKDGRRFTFTLRKGMKWSDGHPFTSADILYWWEHEQCDKSVSPDGPMSKYLHRGKPMTVEAPDPQTVVFAFADPYFTFLATLASSAGYYMTQSPRHFLLLYHPELGDQQRIQDVMQRHNLISKRAVYMMVRNRVERPSIAPWIRRTEQITPPDTMVRNPYYWGVDTEGRQLPYMDRMVATEKSKDMVVISAAQGEVTVQARYLRNEDYTLLMRQRQTYGYQLHHWTNGGGSTWAMAFNLNRRVPEGDREATDKAKLLADKRFRQALSLAVDRQTIIQALFGGKGSPHAVGPASTSPFHFSTLQQNYSRFDSAKVEEMLDTIGLTERDPDGFRRFPGGPSLLFDINYCAFTGEGAGQFIVEDWRQIGIHARMRAQDRSLFYVEKVAGIHDISVWGGYGAYFPLLDLRYYCPLNSESNFAIRNATWYASGGMFNKGGTVRGTPLAKEHPLYQALLLNEQIKQAPTFAERRTLFGELLKLTDENVYVLNITTPLPTLAVVKNGVKNVPLKGVYSWPFQSPANLGLETWCYAEPKMSAAEIRDITHELSHITPVRPLHGIGVQQPEQPTPSAPAVTTPLSRSAASLIGPLIRYGIWLALLLLLIILIFRFPFVGHRLLIMIPTLILISIITFVVIELPPGDAISSKIMQMQEAGGDVNQKEIDEMKTLFRIDESAWDRYAWWIGLDWFATHEGKDEGLLQGNMGRSMMDLKPVNDKVGDRLLFTFLISLSTILFTWAVALPIGIYSAVRQYSFFDYLFTVGGFIGMCIPGFLLALLLMFAAESWFGISVSGLFSPEYATQSEWSQGKVMDLLRHIWLPIFVQGVAGTAGMIRVMRANLLDELQKPYVVTARAKGLRPMKLLFKYPIRLAFNPFISGIGNIFPELISGGAIIAIVLSLPTIEPMQLNAVMQQDMYLAGSILMLLSLLSVLGTLFSDIMLIIFDPRIRTAGGWK</sequence>
<reference evidence="9 10" key="1">
    <citation type="submission" date="2017-01" db="EMBL/GenBank/DDBJ databases">
        <title>The cable genome- insights into the physiology and evolution of filamentous bacteria capable of sulfide oxidation via long distance electron transfer.</title>
        <authorList>
            <person name="Schreiber L."/>
            <person name="Bjerg J.T."/>
            <person name="Boggild A."/>
            <person name="Van De Vossenberg J."/>
            <person name="Meysman F."/>
            <person name="Nielsen L.P."/>
            <person name="Schramm A."/>
            <person name="Kjeldsen K.U."/>
        </authorList>
    </citation>
    <scope>NUCLEOTIDE SEQUENCE [LARGE SCALE GENOMIC DNA]</scope>
    <source>
        <strain evidence="9">MCF</strain>
    </source>
</reference>
<comment type="caution">
    <text evidence="9">The sequence shown here is derived from an EMBL/GenBank/DDBJ whole genome shotgun (WGS) entry which is preliminary data.</text>
</comment>
<keyword evidence="6 7" id="KW-0472">Membrane</keyword>
<dbReference type="Pfam" id="PF00528">
    <property type="entry name" value="BPD_transp_1"/>
    <property type="match status" value="1"/>
</dbReference>
<feature type="transmembrane region" description="Helical" evidence="7">
    <location>
        <begin position="884"/>
        <end position="907"/>
    </location>
</feature>
<gene>
    <name evidence="9" type="ORF">H206_02663</name>
</gene>
<evidence type="ECO:0000259" key="8">
    <source>
        <dbReference type="PROSITE" id="PS50928"/>
    </source>
</evidence>
<dbReference type="Gene3D" id="1.10.3720.10">
    <property type="entry name" value="MetI-like"/>
    <property type="match status" value="1"/>
</dbReference>
<dbReference type="Proteomes" id="UP000287853">
    <property type="component" value="Unassembled WGS sequence"/>
</dbReference>
<keyword evidence="10" id="KW-1185">Reference proteome</keyword>
<dbReference type="CDD" id="cd08500">
    <property type="entry name" value="PBP2_NikA_DppA_OppA_like_4"/>
    <property type="match status" value="1"/>
</dbReference>
<evidence type="ECO:0000256" key="4">
    <source>
        <dbReference type="ARBA" id="ARBA00022692"/>
    </source>
</evidence>
<feature type="transmembrane region" description="Helical" evidence="7">
    <location>
        <begin position="919"/>
        <end position="944"/>
    </location>
</feature>
<dbReference type="PROSITE" id="PS50928">
    <property type="entry name" value="ABC_TM1"/>
    <property type="match status" value="1"/>
</dbReference>
<feature type="transmembrane region" description="Helical" evidence="7">
    <location>
        <begin position="780"/>
        <end position="798"/>
    </location>
</feature>
<dbReference type="Gene3D" id="3.40.190.10">
    <property type="entry name" value="Periplasmic binding protein-like II"/>
    <property type="match status" value="1"/>
</dbReference>
<feature type="domain" description="ABC transmembrane type-1" evidence="8">
    <location>
        <begin position="884"/>
        <end position="1095"/>
    </location>
</feature>
<dbReference type="InterPro" id="IPR035906">
    <property type="entry name" value="MetI-like_sf"/>
</dbReference>
<feature type="transmembrane region" description="Helical" evidence="7">
    <location>
        <begin position="1031"/>
        <end position="1058"/>
    </location>
</feature>
<dbReference type="Pfam" id="PF00496">
    <property type="entry name" value="SBP_bac_5"/>
    <property type="match status" value="2"/>
</dbReference>
<keyword evidence="5 7" id="KW-1133">Transmembrane helix</keyword>
<protein>
    <submittedName>
        <fullName evidence="9">ABC-type dipeptide/oligopeptide/nickel transport system, permease component</fullName>
    </submittedName>
</protein>
<dbReference type="Gene3D" id="3.10.105.10">
    <property type="entry name" value="Dipeptide-binding Protein, Domain 3"/>
    <property type="match status" value="1"/>
</dbReference>
<accession>A0A444IXF1</accession>
<comment type="subcellular location">
    <subcellularLocation>
        <location evidence="1 7">Cell membrane</location>
        <topology evidence="1 7">Multi-pass membrane protein</topology>
    </subcellularLocation>
</comment>
<proteinExistence type="inferred from homology"/>
<feature type="transmembrane region" description="Helical" evidence="7">
    <location>
        <begin position="1078"/>
        <end position="1104"/>
    </location>
</feature>
<feature type="transmembrane region" description="Helical" evidence="7">
    <location>
        <begin position="978"/>
        <end position="997"/>
    </location>
</feature>
<evidence type="ECO:0000256" key="6">
    <source>
        <dbReference type="ARBA" id="ARBA00023136"/>
    </source>
</evidence>
<dbReference type="InterPro" id="IPR000515">
    <property type="entry name" value="MetI-like"/>
</dbReference>
<keyword evidence="4 7" id="KW-0812">Transmembrane</keyword>
<dbReference type="GO" id="GO:0005886">
    <property type="term" value="C:plasma membrane"/>
    <property type="evidence" value="ECO:0007669"/>
    <property type="project" value="UniProtKB-SubCell"/>
</dbReference>
<evidence type="ECO:0000313" key="10">
    <source>
        <dbReference type="Proteomes" id="UP000287853"/>
    </source>
</evidence>
<keyword evidence="2 7" id="KW-0813">Transport</keyword>
<keyword evidence="3" id="KW-1003">Cell membrane</keyword>
<evidence type="ECO:0000256" key="3">
    <source>
        <dbReference type="ARBA" id="ARBA00022475"/>
    </source>
</evidence>
<dbReference type="InterPro" id="IPR000914">
    <property type="entry name" value="SBP_5_dom"/>
</dbReference>
<comment type="similarity">
    <text evidence="7">Belongs to the binding-protein-dependent transport system permease family.</text>
</comment>
<dbReference type="SUPFAM" id="SSF53850">
    <property type="entry name" value="Periplasmic binding protein-like II"/>
    <property type="match status" value="1"/>
</dbReference>
<dbReference type="SUPFAM" id="SSF161098">
    <property type="entry name" value="MetI-like"/>
    <property type="match status" value="1"/>
</dbReference>
<dbReference type="GO" id="GO:0055085">
    <property type="term" value="P:transmembrane transport"/>
    <property type="evidence" value="ECO:0007669"/>
    <property type="project" value="InterPro"/>
</dbReference>
<organism evidence="9 10">
    <name type="scientific">Candidatus Electrothrix aarhusensis</name>
    <dbReference type="NCBI Taxonomy" id="1859131"/>
    <lineage>
        <taxon>Bacteria</taxon>
        <taxon>Pseudomonadati</taxon>
        <taxon>Thermodesulfobacteriota</taxon>
        <taxon>Desulfobulbia</taxon>
        <taxon>Desulfobulbales</taxon>
        <taxon>Desulfobulbaceae</taxon>
        <taxon>Candidatus Electrothrix</taxon>
    </lineage>
</organism>
<evidence type="ECO:0000256" key="1">
    <source>
        <dbReference type="ARBA" id="ARBA00004651"/>
    </source>
</evidence>
<dbReference type="PANTHER" id="PTHR30465:SF43">
    <property type="entry name" value="OLIGOPEPTIDE ABC TRANSPORTER, PERMEASE PROTEIN"/>
    <property type="match status" value="1"/>
</dbReference>
<dbReference type="AlphaFoldDB" id="A0A444IXF1"/>
<name>A0A444IXF1_9BACT</name>
<evidence type="ECO:0000256" key="2">
    <source>
        <dbReference type="ARBA" id="ARBA00022448"/>
    </source>
</evidence>